<dbReference type="PROSITE" id="PS51519">
    <property type="entry name" value="RWP_RK"/>
    <property type="match status" value="1"/>
</dbReference>
<reference evidence="8 9" key="1">
    <citation type="journal article" date="2023" name="Hortic Res">
        <title>Pangenome of water caltrop reveals structural variations and asymmetric subgenome divergence after allopolyploidization.</title>
        <authorList>
            <person name="Zhang X."/>
            <person name="Chen Y."/>
            <person name="Wang L."/>
            <person name="Yuan Y."/>
            <person name="Fang M."/>
            <person name="Shi L."/>
            <person name="Lu R."/>
            <person name="Comes H.P."/>
            <person name="Ma Y."/>
            <person name="Chen Y."/>
            <person name="Huang G."/>
            <person name="Zhou Y."/>
            <person name="Zheng Z."/>
            <person name="Qiu Y."/>
        </authorList>
    </citation>
    <scope>NUCLEOTIDE SEQUENCE [LARGE SCALE GENOMIC DNA]</scope>
    <source>
        <tissue evidence="8">Roots</tissue>
    </source>
</reference>
<dbReference type="EMBL" id="JAXIOK010000016">
    <property type="protein sequence ID" value="KAK4752456.1"/>
    <property type="molecule type" value="Genomic_DNA"/>
</dbReference>
<evidence type="ECO:0000256" key="3">
    <source>
        <dbReference type="ARBA" id="ARBA00023163"/>
    </source>
</evidence>
<dbReference type="GO" id="GO:0003677">
    <property type="term" value="F:DNA binding"/>
    <property type="evidence" value="ECO:0007669"/>
    <property type="project" value="UniProtKB-KW"/>
</dbReference>
<protein>
    <submittedName>
        <fullName evidence="8">Uncharacterized protein</fullName>
    </submittedName>
</protein>
<evidence type="ECO:0000259" key="6">
    <source>
        <dbReference type="PROSITE" id="PS51519"/>
    </source>
</evidence>
<evidence type="ECO:0000313" key="8">
    <source>
        <dbReference type="EMBL" id="KAK4752456.1"/>
    </source>
</evidence>
<dbReference type="PROSITE" id="PS51745">
    <property type="entry name" value="PB1"/>
    <property type="match status" value="1"/>
</dbReference>
<dbReference type="AlphaFoldDB" id="A0AAN7JRV1"/>
<sequence length="948" mass="104668">MMQYPNSSKGKGIGYWAAPGTPVDTSGFFDNGSRNLISDDPLVTFTDIMNFDFYPELHSSPLGTDQFLGSYIPPSFQSVPYCPIDPLPLTEQTPFSISDRGGGGGGSFGYGDYAQVEDYQVDTTKEDDSSRDKQISVPDMVNPLIPQPLVWSLDEKMLKVLSLFKESSGGGILAQVWVPIKCGDQFFLSTYEQPYLLDNMLEGYREVSRAFTFSAEEKPGSYPGLPGRVFISGIPEWTSNVIYYNHSEYLRVEHAMDHNIRGSIALPVYASDKSSCCAVLELVTMKEKPNFDMEMEKVCVALQAVNLRTTPPPRLLPQCFSQNQRAALAEISNVLRAVCHAHRFPLALTWIPCIYIDGNAKEVAQVKVRGQNKNPNQKSVLCIEDSACYVKDKSMKGFVHACAEHYLEERQGLAGKALLSNHPFFYSDVKSYSISDYPLVHHARRFGLNAAVAIRLRSTFTEDDDYVLEFFLPINIKGGTEQQLLLDNLSQTMQRICKSLRTVSEAELVGQADSGNVGGSVTPVEAVTRQDPFADLSKATAEPVCRMDGLVEPEVPCARVISGSKMQQEKKRSMAEKTVSLSVLKQYFSGSLKDAAKSIGVCPTTLKRICRQHGISRWPSRKINKVNRSLQKIQTVLDSVQGVEGGLKFNPSTGEIVAVVSIPQEANSQRNFLFPDKCLNLKVNQGASIGERSLIPSIKGESSMVKLEENEFSVTGSHRGEGKEAIMHDTSCTTPWVGIVANENPSLASFPHKECSPGKVEEPHYLQDNFQISDSFIAAVGDEMETKPDIDNVMVVHTRPTSSSMTDSSNESGSVMHGASSSSQSFEGWRQGSSKPEANSSVRGTRITIKATYKDDTVRFKFEPDTGCFQLYEEVSKRFKLPNGSFHLKYLDDEDEWVMLSNESDLQECIEIFEYSGSQCVKFLVQDFPAATGGSSGSSNNCYLLGSS</sequence>
<dbReference type="InterPro" id="IPR000270">
    <property type="entry name" value="PB1_dom"/>
</dbReference>
<feature type="domain" description="PB1" evidence="7">
    <location>
        <begin position="846"/>
        <end position="928"/>
    </location>
</feature>
<dbReference type="Gene3D" id="3.10.20.90">
    <property type="entry name" value="Phosphatidylinositol 3-kinase Catalytic Subunit, Chain A, domain 1"/>
    <property type="match status" value="1"/>
</dbReference>
<gene>
    <name evidence="8" type="ORF">SAY87_021254</name>
</gene>
<evidence type="ECO:0000256" key="1">
    <source>
        <dbReference type="ARBA" id="ARBA00023015"/>
    </source>
</evidence>
<evidence type="ECO:0000313" key="9">
    <source>
        <dbReference type="Proteomes" id="UP001345219"/>
    </source>
</evidence>
<dbReference type="Pfam" id="PF00564">
    <property type="entry name" value="PB1"/>
    <property type="match status" value="1"/>
</dbReference>
<keyword evidence="1" id="KW-0805">Transcription regulation</keyword>
<dbReference type="InterPro" id="IPR034891">
    <property type="entry name" value="PB1_NLP"/>
</dbReference>
<feature type="compositionally biased region" description="Polar residues" evidence="5">
    <location>
        <begin position="831"/>
        <end position="842"/>
    </location>
</feature>
<organism evidence="8 9">
    <name type="scientific">Trapa incisa</name>
    <dbReference type="NCBI Taxonomy" id="236973"/>
    <lineage>
        <taxon>Eukaryota</taxon>
        <taxon>Viridiplantae</taxon>
        <taxon>Streptophyta</taxon>
        <taxon>Embryophyta</taxon>
        <taxon>Tracheophyta</taxon>
        <taxon>Spermatophyta</taxon>
        <taxon>Magnoliopsida</taxon>
        <taxon>eudicotyledons</taxon>
        <taxon>Gunneridae</taxon>
        <taxon>Pentapetalae</taxon>
        <taxon>rosids</taxon>
        <taxon>malvids</taxon>
        <taxon>Myrtales</taxon>
        <taxon>Lythraceae</taxon>
        <taxon>Trapa</taxon>
    </lineage>
</organism>
<accession>A0AAN7JRV1</accession>
<dbReference type="GO" id="GO:0003700">
    <property type="term" value="F:DNA-binding transcription factor activity"/>
    <property type="evidence" value="ECO:0007669"/>
    <property type="project" value="InterPro"/>
</dbReference>
<dbReference type="InterPro" id="IPR045012">
    <property type="entry name" value="NLP"/>
</dbReference>
<dbReference type="Pfam" id="PF22922">
    <property type="entry name" value="GAF_NLP"/>
    <property type="match status" value="1"/>
</dbReference>
<keyword evidence="2" id="KW-0238">DNA-binding</keyword>
<evidence type="ECO:0000256" key="5">
    <source>
        <dbReference type="SAM" id="MobiDB-lite"/>
    </source>
</evidence>
<keyword evidence="4" id="KW-0539">Nucleus</keyword>
<name>A0AAN7JRV1_9MYRT</name>
<dbReference type="InterPro" id="IPR053793">
    <property type="entry name" value="PB1-like"/>
</dbReference>
<feature type="region of interest" description="Disordered" evidence="5">
    <location>
        <begin position="800"/>
        <end position="842"/>
    </location>
</feature>
<feature type="compositionally biased region" description="Low complexity" evidence="5">
    <location>
        <begin position="802"/>
        <end position="825"/>
    </location>
</feature>
<evidence type="ECO:0000256" key="4">
    <source>
        <dbReference type="ARBA" id="ARBA00023242"/>
    </source>
</evidence>
<feature type="domain" description="RWP-RK" evidence="6">
    <location>
        <begin position="561"/>
        <end position="646"/>
    </location>
</feature>
<keyword evidence="3" id="KW-0804">Transcription</keyword>
<evidence type="ECO:0000259" key="7">
    <source>
        <dbReference type="PROSITE" id="PS51745"/>
    </source>
</evidence>
<dbReference type="PANTHER" id="PTHR32002">
    <property type="entry name" value="PROTEIN NLP8"/>
    <property type="match status" value="1"/>
</dbReference>
<dbReference type="InterPro" id="IPR055081">
    <property type="entry name" value="NLP1-9_GAF"/>
</dbReference>
<proteinExistence type="predicted"/>
<dbReference type="PANTHER" id="PTHR32002:SF41">
    <property type="entry name" value="PROTEIN NLP8"/>
    <property type="match status" value="1"/>
</dbReference>
<dbReference type="Proteomes" id="UP001345219">
    <property type="component" value="Chromosome 16"/>
</dbReference>
<dbReference type="CDD" id="cd06407">
    <property type="entry name" value="PB1_NLP"/>
    <property type="match status" value="1"/>
</dbReference>
<dbReference type="SMART" id="SM00666">
    <property type="entry name" value="PB1"/>
    <property type="match status" value="1"/>
</dbReference>
<dbReference type="Pfam" id="PF02042">
    <property type="entry name" value="RWP-RK"/>
    <property type="match status" value="1"/>
</dbReference>
<evidence type="ECO:0000256" key="2">
    <source>
        <dbReference type="ARBA" id="ARBA00023125"/>
    </source>
</evidence>
<dbReference type="SUPFAM" id="SSF54277">
    <property type="entry name" value="CAD &amp; PB1 domains"/>
    <property type="match status" value="1"/>
</dbReference>
<dbReference type="InterPro" id="IPR003035">
    <property type="entry name" value="RWP-RK_dom"/>
</dbReference>
<keyword evidence="9" id="KW-1185">Reference proteome</keyword>
<comment type="caution">
    <text evidence="8">The sequence shown here is derived from an EMBL/GenBank/DDBJ whole genome shotgun (WGS) entry which is preliminary data.</text>
</comment>